<dbReference type="Proteomes" id="UP001054821">
    <property type="component" value="Chromosome 4"/>
</dbReference>
<feature type="region of interest" description="Disordered" evidence="1">
    <location>
        <begin position="41"/>
        <end position="65"/>
    </location>
</feature>
<comment type="caution">
    <text evidence="2">The sequence shown here is derived from an EMBL/GenBank/DDBJ whole genome shotgun (WGS) entry which is preliminary data.</text>
</comment>
<organism evidence="2 3">
    <name type="scientific">Prunus dulcis</name>
    <name type="common">Almond</name>
    <name type="synonym">Amygdalus dulcis</name>
    <dbReference type="NCBI Taxonomy" id="3755"/>
    <lineage>
        <taxon>Eukaryota</taxon>
        <taxon>Viridiplantae</taxon>
        <taxon>Streptophyta</taxon>
        <taxon>Embryophyta</taxon>
        <taxon>Tracheophyta</taxon>
        <taxon>Spermatophyta</taxon>
        <taxon>Magnoliopsida</taxon>
        <taxon>eudicotyledons</taxon>
        <taxon>Gunneridae</taxon>
        <taxon>Pentapetalae</taxon>
        <taxon>rosids</taxon>
        <taxon>fabids</taxon>
        <taxon>Rosales</taxon>
        <taxon>Rosaceae</taxon>
        <taxon>Amygdaloideae</taxon>
        <taxon>Amygdaleae</taxon>
        <taxon>Prunus</taxon>
    </lineage>
</organism>
<evidence type="ECO:0000313" key="3">
    <source>
        <dbReference type="Proteomes" id="UP001054821"/>
    </source>
</evidence>
<proteinExistence type="predicted"/>
<name>A0AAD4VXA2_PRUDU</name>
<sequence>MIHTCPSLIGFDLVATKSHLHKQATFICNAQAFEVHLSFSASGRDPKSDNSSLRSDFPTREENPFLGFRAPKLGFAR</sequence>
<reference evidence="2 3" key="1">
    <citation type="journal article" date="2022" name="G3 (Bethesda)">
        <title>Whole-genome sequence and methylome profiling of the almond [Prunus dulcis (Mill.) D.A. Webb] cultivar 'Nonpareil'.</title>
        <authorList>
            <person name="D'Amico-Willman K.M."/>
            <person name="Ouma W.Z."/>
            <person name="Meulia T."/>
            <person name="Sideli G.M."/>
            <person name="Gradziel T.M."/>
            <person name="Fresnedo-Ramirez J."/>
        </authorList>
    </citation>
    <scope>NUCLEOTIDE SEQUENCE [LARGE SCALE GENOMIC DNA]</scope>
    <source>
        <strain evidence="2">Clone GOH B32 T37-40</strain>
    </source>
</reference>
<dbReference type="AlphaFoldDB" id="A0AAD4VXA2"/>
<gene>
    <name evidence="2" type="ORF">L3X38_023084</name>
</gene>
<evidence type="ECO:0000313" key="2">
    <source>
        <dbReference type="EMBL" id="KAI5332955.1"/>
    </source>
</evidence>
<evidence type="ECO:0000256" key="1">
    <source>
        <dbReference type="SAM" id="MobiDB-lite"/>
    </source>
</evidence>
<dbReference type="EMBL" id="JAJFAZ020000004">
    <property type="protein sequence ID" value="KAI5332955.1"/>
    <property type="molecule type" value="Genomic_DNA"/>
</dbReference>
<protein>
    <submittedName>
        <fullName evidence="2">Uncharacterized protein</fullName>
    </submittedName>
</protein>
<keyword evidence="3" id="KW-1185">Reference proteome</keyword>
<accession>A0AAD4VXA2</accession>